<gene>
    <name evidence="1" type="ORF">ACFSR9_06300</name>
</gene>
<accession>A0ABW5P1D0</accession>
<evidence type="ECO:0000313" key="2">
    <source>
        <dbReference type="Proteomes" id="UP001597475"/>
    </source>
</evidence>
<reference evidence="2" key="1">
    <citation type="journal article" date="2019" name="Int. J. Syst. Evol. Microbiol.">
        <title>The Global Catalogue of Microorganisms (GCM) 10K type strain sequencing project: providing services to taxonomists for standard genome sequencing and annotation.</title>
        <authorList>
            <consortium name="The Broad Institute Genomics Platform"/>
            <consortium name="The Broad Institute Genome Sequencing Center for Infectious Disease"/>
            <person name="Wu L."/>
            <person name="Ma J."/>
        </authorList>
    </citation>
    <scope>NUCLEOTIDE SEQUENCE [LARGE SCALE GENOMIC DNA]</scope>
    <source>
        <strain evidence="2">KCTC 33842</strain>
    </source>
</reference>
<name>A0ABW5P1D0_9DEIO</name>
<dbReference type="EMBL" id="JBHUMK010000024">
    <property type="protein sequence ID" value="MFD2609051.1"/>
    <property type="molecule type" value="Genomic_DNA"/>
</dbReference>
<evidence type="ECO:0000313" key="1">
    <source>
        <dbReference type="EMBL" id="MFD2609051.1"/>
    </source>
</evidence>
<proteinExistence type="predicted"/>
<protein>
    <submittedName>
        <fullName evidence="1">Uncharacterized protein</fullName>
    </submittedName>
</protein>
<organism evidence="1 2">
    <name type="scientific">Deinococcus taklimakanensis</name>
    <dbReference type="NCBI Taxonomy" id="536443"/>
    <lineage>
        <taxon>Bacteria</taxon>
        <taxon>Thermotogati</taxon>
        <taxon>Deinococcota</taxon>
        <taxon>Deinococci</taxon>
        <taxon>Deinococcales</taxon>
        <taxon>Deinococcaceae</taxon>
        <taxon>Deinococcus</taxon>
    </lineage>
</organism>
<comment type="caution">
    <text evidence="1">The sequence shown here is derived from an EMBL/GenBank/DDBJ whole genome shotgun (WGS) entry which is preliminary data.</text>
</comment>
<sequence length="48" mass="5706">MPTFLDLTPKFQTFFALARGTDPDTRWTLWQKHYGFAAVPPVQWFVQF</sequence>
<dbReference type="Proteomes" id="UP001597475">
    <property type="component" value="Unassembled WGS sequence"/>
</dbReference>
<keyword evidence="2" id="KW-1185">Reference proteome</keyword>
<dbReference type="RefSeq" id="WP_386844118.1">
    <property type="nucleotide sequence ID" value="NZ_JBHUMK010000024.1"/>
</dbReference>